<keyword evidence="1" id="KW-0378">Hydrolase</keyword>
<evidence type="ECO:0000256" key="4">
    <source>
        <dbReference type="SAM" id="SignalP"/>
    </source>
</evidence>
<dbReference type="InterPro" id="IPR000675">
    <property type="entry name" value="Cutinase/axe"/>
</dbReference>
<dbReference type="PANTHER" id="PTHR33630">
    <property type="entry name" value="CUTINASE RV1984C-RELATED-RELATED"/>
    <property type="match status" value="1"/>
</dbReference>
<feature type="signal peptide" evidence="4">
    <location>
        <begin position="1"/>
        <end position="21"/>
    </location>
</feature>
<proteinExistence type="predicted"/>
<evidence type="ECO:0000313" key="6">
    <source>
        <dbReference type="Proteomes" id="UP001642406"/>
    </source>
</evidence>
<dbReference type="SMART" id="SM01110">
    <property type="entry name" value="Cutinase"/>
    <property type="match status" value="1"/>
</dbReference>
<evidence type="ECO:0008006" key="7">
    <source>
        <dbReference type="Google" id="ProtNLM"/>
    </source>
</evidence>
<protein>
    <recommendedName>
        <fullName evidence="7">Carbohydrate esterase family 5 protein</fullName>
    </recommendedName>
</protein>
<dbReference type="Proteomes" id="UP001642406">
    <property type="component" value="Unassembled WGS sequence"/>
</dbReference>
<organism evidence="5 6">
    <name type="scientific">Sporothrix bragantina</name>
    <dbReference type="NCBI Taxonomy" id="671064"/>
    <lineage>
        <taxon>Eukaryota</taxon>
        <taxon>Fungi</taxon>
        <taxon>Dikarya</taxon>
        <taxon>Ascomycota</taxon>
        <taxon>Pezizomycotina</taxon>
        <taxon>Sordariomycetes</taxon>
        <taxon>Sordariomycetidae</taxon>
        <taxon>Ophiostomatales</taxon>
        <taxon>Ophiostomataceae</taxon>
        <taxon>Sporothrix</taxon>
    </lineage>
</organism>
<feature type="region of interest" description="Disordered" evidence="3">
    <location>
        <begin position="275"/>
        <end position="295"/>
    </location>
</feature>
<evidence type="ECO:0000313" key="5">
    <source>
        <dbReference type="EMBL" id="CAK7233762.1"/>
    </source>
</evidence>
<accession>A0ABP0CQ97</accession>
<feature type="chain" id="PRO_5047515378" description="Carbohydrate esterase family 5 protein" evidence="4">
    <location>
        <begin position="22"/>
        <end position="325"/>
    </location>
</feature>
<evidence type="ECO:0000256" key="1">
    <source>
        <dbReference type="ARBA" id="ARBA00022801"/>
    </source>
</evidence>
<dbReference type="EMBL" id="CAWUHC010000119">
    <property type="protein sequence ID" value="CAK7233762.1"/>
    <property type="molecule type" value="Genomic_DNA"/>
</dbReference>
<keyword evidence="4" id="KW-0732">Signal</keyword>
<gene>
    <name evidence="5" type="ORF">SBRCBS47491_008721</name>
</gene>
<dbReference type="PANTHER" id="PTHR33630:SF9">
    <property type="entry name" value="CUTINASE 4"/>
    <property type="match status" value="1"/>
</dbReference>
<keyword evidence="6" id="KW-1185">Reference proteome</keyword>
<dbReference type="SUPFAM" id="SSF53474">
    <property type="entry name" value="alpha/beta-Hydrolases"/>
    <property type="match status" value="1"/>
</dbReference>
<comment type="caution">
    <text evidence="5">The sequence shown here is derived from an EMBL/GenBank/DDBJ whole genome shotgun (WGS) entry which is preliminary data.</text>
</comment>
<evidence type="ECO:0000256" key="2">
    <source>
        <dbReference type="ARBA" id="ARBA00023157"/>
    </source>
</evidence>
<keyword evidence="2" id="KW-1015">Disulfide bond</keyword>
<dbReference type="Gene3D" id="3.40.50.1820">
    <property type="entry name" value="alpha/beta hydrolase"/>
    <property type="match status" value="1"/>
</dbReference>
<dbReference type="Pfam" id="PF01083">
    <property type="entry name" value="Cutinase"/>
    <property type="match status" value="1"/>
</dbReference>
<reference evidence="5 6" key="1">
    <citation type="submission" date="2024-01" db="EMBL/GenBank/DDBJ databases">
        <authorList>
            <person name="Allen C."/>
            <person name="Tagirdzhanova G."/>
        </authorList>
    </citation>
    <scope>NUCLEOTIDE SEQUENCE [LARGE SCALE GENOMIC DNA]</scope>
</reference>
<sequence length="325" mass="32719">MRSFTTSAVVGALALAGSASAASATSAAPTAAPTSNTTCAQSFYILVARGSGEAVVPPGSLKYPDYTGLAGAAALKVQSQIPGVVIGGVVYPALDGVTTTGNLNLTAYATSEANGTTAIADEITAYTKKCPGVKIALMGYSQGAQVVQDALCGGIGGDAKFSLGGTTTGFNAYAPISQDLVEQNVLAVALIADPSHIANTTYDHGNSTRNGVFSRTNTTACNPYVAKGLYGSWCQADDLFCDSGTSLNIHDYEPLTYEDQVAQFLVDRWNNYTTSASPSGTGSASGTASAPSGTSTTNAAGRVAGALGQPLLVGASVVLAAWLLN</sequence>
<dbReference type="InterPro" id="IPR029058">
    <property type="entry name" value="AB_hydrolase_fold"/>
</dbReference>
<name>A0ABP0CQ97_9PEZI</name>
<evidence type="ECO:0000256" key="3">
    <source>
        <dbReference type="SAM" id="MobiDB-lite"/>
    </source>
</evidence>